<accession>A0A1F5E7N6</accession>
<keyword evidence="7 8" id="KW-0472">Membrane</keyword>
<feature type="transmembrane region" description="Helical" evidence="8">
    <location>
        <begin position="232"/>
        <end position="249"/>
    </location>
</feature>
<proteinExistence type="predicted"/>
<comment type="subcellular location">
    <subcellularLocation>
        <location evidence="1">Cell membrane</location>
        <topology evidence="1">Multi-pass membrane protein</topology>
    </subcellularLocation>
</comment>
<evidence type="ECO:0000313" key="10">
    <source>
        <dbReference type="EMBL" id="OGD63417.1"/>
    </source>
</evidence>
<dbReference type="EMBL" id="MEZK01000010">
    <property type="protein sequence ID" value="OGD63417.1"/>
    <property type="molecule type" value="Genomic_DNA"/>
</dbReference>
<dbReference type="InterPro" id="IPR050297">
    <property type="entry name" value="LipidA_mod_glycosyltrf_83"/>
</dbReference>
<dbReference type="Proteomes" id="UP000177006">
    <property type="component" value="Unassembled WGS sequence"/>
</dbReference>
<feature type="transmembrane region" description="Helical" evidence="8">
    <location>
        <begin position="341"/>
        <end position="359"/>
    </location>
</feature>
<dbReference type="PANTHER" id="PTHR33908">
    <property type="entry name" value="MANNOSYLTRANSFERASE YKCB-RELATED"/>
    <property type="match status" value="1"/>
</dbReference>
<keyword evidence="4" id="KW-0808">Transferase</keyword>
<keyword evidence="5 8" id="KW-0812">Transmembrane</keyword>
<dbReference type="STRING" id="1797457.A2160_03015"/>
<name>A0A1F5E7N6_9BACT</name>
<evidence type="ECO:0000256" key="6">
    <source>
        <dbReference type="ARBA" id="ARBA00022989"/>
    </source>
</evidence>
<feature type="transmembrane region" description="Helical" evidence="8">
    <location>
        <begin position="371"/>
        <end position="387"/>
    </location>
</feature>
<protein>
    <recommendedName>
        <fullName evidence="9">Glycosyltransferase RgtA/B/C/D-like domain-containing protein</fullName>
    </recommendedName>
</protein>
<feature type="domain" description="Glycosyltransferase RgtA/B/C/D-like" evidence="9">
    <location>
        <begin position="81"/>
        <end position="241"/>
    </location>
</feature>
<dbReference type="GO" id="GO:0005886">
    <property type="term" value="C:plasma membrane"/>
    <property type="evidence" value="ECO:0007669"/>
    <property type="project" value="UniProtKB-SubCell"/>
</dbReference>
<keyword evidence="3" id="KW-0328">Glycosyltransferase</keyword>
<organism evidence="10 11">
    <name type="scientific">Candidatus Beckwithbacteria bacterium RBG_13_42_9</name>
    <dbReference type="NCBI Taxonomy" id="1797457"/>
    <lineage>
        <taxon>Bacteria</taxon>
        <taxon>Candidatus Beckwithiibacteriota</taxon>
    </lineage>
</organism>
<dbReference type="InterPro" id="IPR038731">
    <property type="entry name" value="RgtA/B/C-like"/>
</dbReference>
<evidence type="ECO:0000256" key="8">
    <source>
        <dbReference type="SAM" id="Phobius"/>
    </source>
</evidence>
<reference evidence="10 11" key="1">
    <citation type="journal article" date="2016" name="Nat. Commun.">
        <title>Thousands of microbial genomes shed light on interconnected biogeochemical processes in an aquifer system.</title>
        <authorList>
            <person name="Anantharaman K."/>
            <person name="Brown C.T."/>
            <person name="Hug L.A."/>
            <person name="Sharon I."/>
            <person name="Castelle C.J."/>
            <person name="Probst A.J."/>
            <person name="Thomas B.C."/>
            <person name="Singh A."/>
            <person name="Wilkins M.J."/>
            <person name="Karaoz U."/>
            <person name="Brodie E.L."/>
            <person name="Williams K.H."/>
            <person name="Hubbard S.S."/>
            <person name="Banfield J.F."/>
        </authorList>
    </citation>
    <scope>NUCLEOTIDE SEQUENCE [LARGE SCALE GENOMIC DNA]</scope>
</reference>
<sequence>MGLKRLFLILLSIYIFLTGLVWAVVVPYNEAPDEYTHFDVANFMVQNRRLPIFGQDENMGVSKFEIPGVTLKYNASYSAMPPLAYLWQATFISLGKGNQAYLFARLADIILGIASAWVAFKLSKSLFKSFSLRAAFTVVGTITPQVLFSFVYVNSDAVLLLFSFIIWYWLVRLWTKTVNIHEALGFGLSLGLAALTRYNIVPLIILVIVAFLITIIKSLVKKQISLKKGLSIILTTFFTALISGGWWYLRNLVLYRDLLATEAFWQTYHQIYPFNDRLNGWQILTKTDWLWRNWQSLWGVFGWNTILMPDLIYKILLGFGALAIIFLLAFRANLNYQEKRVVFFSVLLLVSLVALSLWQSQTYGFQPQGRYLFPAWPGLVYLLIKGWQQTLPLKINHLKIINKKIFSFGLMIIWLYFDLYVLINFLIPSYY</sequence>
<feature type="transmembrane region" description="Helical" evidence="8">
    <location>
        <begin position="201"/>
        <end position="220"/>
    </location>
</feature>
<gene>
    <name evidence="10" type="ORF">A2160_03015</name>
</gene>
<evidence type="ECO:0000256" key="5">
    <source>
        <dbReference type="ARBA" id="ARBA00022692"/>
    </source>
</evidence>
<dbReference type="PANTHER" id="PTHR33908:SF11">
    <property type="entry name" value="MEMBRANE PROTEIN"/>
    <property type="match status" value="1"/>
</dbReference>
<evidence type="ECO:0000256" key="7">
    <source>
        <dbReference type="ARBA" id="ARBA00023136"/>
    </source>
</evidence>
<feature type="transmembrane region" description="Helical" evidence="8">
    <location>
        <begin position="100"/>
        <end position="120"/>
    </location>
</feature>
<comment type="caution">
    <text evidence="10">The sequence shown here is derived from an EMBL/GenBank/DDBJ whole genome shotgun (WGS) entry which is preliminary data.</text>
</comment>
<keyword evidence="6 8" id="KW-1133">Transmembrane helix</keyword>
<evidence type="ECO:0000256" key="2">
    <source>
        <dbReference type="ARBA" id="ARBA00022475"/>
    </source>
</evidence>
<dbReference type="GO" id="GO:0009103">
    <property type="term" value="P:lipopolysaccharide biosynthetic process"/>
    <property type="evidence" value="ECO:0007669"/>
    <property type="project" value="UniProtKB-ARBA"/>
</dbReference>
<feature type="transmembrane region" description="Helical" evidence="8">
    <location>
        <begin position="157"/>
        <end position="174"/>
    </location>
</feature>
<keyword evidence="2" id="KW-1003">Cell membrane</keyword>
<feature type="transmembrane region" description="Helical" evidence="8">
    <location>
        <begin position="311"/>
        <end position="329"/>
    </location>
</feature>
<evidence type="ECO:0000256" key="1">
    <source>
        <dbReference type="ARBA" id="ARBA00004651"/>
    </source>
</evidence>
<evidence type="ECO:0000259" key="9">
    <source>
        <dbReference type="Pfam" id="PF13231"/>
    </source>
</evidence>
<dbReference type="Pfam" id="PF13231">
    <property type="entry name" value="PMT_2"/>
    <property type="match status" value="1"/>
</dbReference>
<feature type="transmembrane region" description="Helical" evidence="8">
    <location>
        <begin position="132"/>
        <end position="151"/>
    </location>
</feature>
<feature type="transmembrane region" description="Helical" evidence="8">
    <location>
        <begin position="408"/>
        <end position="427"/>
    </location>
</feature>
<evidence type="ECO:0000256" key="3">
    <source>
        <dbReference type="ARBA" id="ARBA00022676"/>
    </source>
</evidence>
<dbReference type="AlphaFoldDB" id="A0A1F5E7N6"/>
<dbReference type="GO" id="GO:0016763">
    <property type="term" value="F:pentosyltransferase activity"/>
    <property type="evidence" value="ECO:0007669"/>
    <property type="project" value="TreeGrafter"/>
</dbReference>
<evidence type="ECO:0000313" key="11">
    <source>
        <dbReference type="Proteomes" id="UP000177006"/>
    </source>
</evidence>
<evidence type="ECO:0000256" key="4">
    <source>
        <dbReference type="ARBA" id="ARBA00022679"/>
    </source>
</evidence>